<dbReference type="Gene3D" id="3.20.20.30">
    <property type="entry name" value="Luciferase-like domain"/>
    <property type="match status" value="1"/>
</dbReference>
<dbReference type="Pfam" id="PF00296">
    <property type="entry name" value="Bac_luciferase"/>
    <property type="match status" value="1"/>
</dbReference>
<protein>
    <submittedName>
        <fullName evidence="3">LLM class F420-dependent oxidoreductase</fullName>
    </submittedName>
</protein>
<dbReference type="InterPro" id="IPR050564">
    <property type="entry name" value="F420-G6PD/mer"/>
</dbReference>
<dbReference type="SUPFAM" id="SSF51679">
    <property type="entry name" value="Bacterial luciferase-like"/>
    <property type="match status" value="1"/>
</dbReference>
<name>A0ABQ3B638_9GAMM</name>
<dbReference type="PANTHER" id="PTHR43244">
    <property type="match status" value="1"/>
</dbReference>
<accession>A0ABQ3B638</accession>
<reference evidence="4" key="1">
    <citation type="journal article" date="2019" name="Int. J. Syst. Evol. Microbiol.">
        <title>The Global Catalogue of Microorganisms (GCM) 10K type strain sequencing project: providing services to taxonomists for standard genome sequencing and annotation.</title>
        <authorList>
            <consortium name="The Broad Institute Genomics Platform"/>
            <consortium name="The Broad Institute Genome Sequencing Center for Infectious Disease"/>
            <person name="Wu L."/>
            <person name="Ma J."/>
        </authorList>
    </citation>
    <scope>NUCLEOTIDE SEQUENCE [LARGE SCALE GENOMIC DNA]</scope>
    <source>
        <strain evidence="4">KCTC 32239</strain>
    </source>
</reference>
<proteinExistence type="predicted"/>
<evidence type="ECO:0000256" key="1">
    <source>
        <dbReference type="ARBA" id="ARBA00023002"/>
    </source>
</evidence>
<comment type="caution">
    <text evidence="3">The sequence shown here is derived from an EMBL/GenBank/DDBJ whole genome shotgun (WGS) entry which is preliminary data.</text>
</comment>
<dbReference type="CDD" id="cd01097">
    <property type="entry name" value="Tetrahydromethanopterin_reductase"/>
    <property type="match status" value="1"/>
</dbReference>
<dbReference type="EMBL" id="BMYZ01000002">
    <property type="protein sequence ID" value="GGY78905.1"/>
    <property type="molecule type" value="Genomic_DNA"/>
</dbReference>
<dbReference type="InterPro" id="IPR023907">
    <property type="entry name" value="Non-F420_Flavin_OxRdtase"/>
</dbReference>
<dbReference type="NCBIfam" id="TIGR03885">
    <property type="entry name" value="flavin_revert"/>
    <property type="match status" value="1"/>
</dbReference>
<keyword evidence="1" id="KW-0560">Oxidoreductase</keyword>
<dbReference type="NCBIfam" id="TIGR03557">
    <property type="entry name" value="F420_G6P_family"/>
    <property type="match status" value="1"/>
</dbReference>
<keyword evidence="4" id="KW-1185">Reference proteome</keyword>
<organism evidence="3 4">
    <name type="scientific">Cellvibrio zantedeschiae</name>
    <dbReference type="NCBI Taxonomy" id="1237077"/>
    <lineage>
        <taxon>Bacteria</taxon>
        <taxon>Pseudomonadati</taxon>
        <taxon>Pseudomonadota</taxon>
        <taxon>Gammaproteobacteria</taxon>
        <taxon>Cellvibrionales</taxon>
        <taxon>Cellvibrionaceae</taxon>
        <taxon>Cellvibrio</taxon>
    </lineage>
</organism>
<dbReference type="InterPro" id="IPR011251">
    <property type="entry name" value="Luciferase-like_dom"/>
</dbReference>
<dbReference type="InterPro" id="IPR036661">
    <property type="entry name" value="Luciferase-like_sf"/>
</dbReference>
<dbReference type="Proteomes" id="UP000619761">
    <property type="component" value="Unassembled WGS sequence"/>
</dbReference>
<evidence type="ECO:0000259" key="2">
    <source>
        <dbReference type="Pfam" id="PF00296"/>
    </source>
</evidence>
<feature type="domain" description="Luciferase-like" evidence="2">
    <location>
        <begin position="9"/>
        <end position="271"/>
    </location>
</feature>
<dbReference type="PANTHER" id="PTHR43244:SF1">
    <property type="entry name" value="5,10-METHYLENETETRAHYDROMETHANOPTERIN REDUCTASE"/>
    <property type="match status" value="1"/>
</dbReference>
<gene>
    <name evidence="3" type="ORF">GCM10011613_24590</name>
</gene>
<evidence type="ECO:0000313" key="3">
    <source>
        <dbReference type="EMBL" id="GGY78905.1"/>
    </source>
</evidence>
<sequence>MAILSYHASHEQFSPSDLLAYVKLAEQAGFHGCHSSDHFHPWSERQGQSGYVFSWLGAAMEATQFPFSVITAPGQRYHPAIVAQAIGTLLQMYPNRLGISLGSGEALNECITGDAWPEKPIRNQRLLECAQIIKRLLAGEEVTHTGLVNVHRAKLYTRPATTPSIMCAALSKETAAWAGSWADGLLTTYQPEGRLEEIIAAFCSNGGEGKPVHVKLTFSFAQDEQLAHSEAHHQWRFDCIDKLKLAELRSVADFDNAAKDISPEKVASTIPISNSVDHFIRLINKIESMGVNHIVLHNVGRNQEEFITAFGNGLFRR</sequence>
<dbReference type="InterPro" id="IPR019945">
    <property type="entry name" value="F420_G6P_DH-rel"/>
</dbReference>
<evidence type="ECO:0000313" key="4">
    <source>
        <dbReference type="Proteomes" id="UP000619761"/>
    </source>
</evidence>
<dbReference type="RefSeq" id="WP_189419026.1">
    <property type="nucleotide sequence ID" value="NZ_BMYZ01000002.1"/>
</dbReference>